<dbReference type="PANTHER" id="PTHR42648">
    <property type="entry name" value="TRANSPOSASE, PUTATIVE-RELATED"/>
    <property type="match status" value="1"/>
</dbReference>
<evidence type="ECO:0000259" key="4">
    <source>
        <dbReference type="PROSITE" id="PS50158"/>
    </source>
</evidence>
<feature type="coiled-coil region" evidence="2">
    <location>
        <begin position="455"/>
        <end position="573"/>
    </location>
</feature>
<comment type="caution">
    <text evidence="5">The sequence shown here is derived from an EMBL/GenBank/DDBJ whole genome shotgun (WGS) entry which is preliminary data.</text>
</comment>
<keyword evidence="1" id="KW-0863">Zinc-finger</keyword>
<feature type="domain" description="CCHC-type" evidence="4">
    <location>
        <begin position="329"/>
        <end position="344"/>
    </location>
</feature>
<organism evidence="5 6">
    <name type="scientific">Tanacetum coccineum</name>
    <dbReference type="NCBI Taxonomy" id="301880"/>
    <lineage>
        <taxon>Eukaryota</taxon>
        <taxon>Viridiplantae</taxon>
        <taxon>Streptophyta</taxon>
        <taxon>Embryophyta</taxon>
        <taxon>Tracheophyta</taxon>
        <taxon>Spermatophyta</taxon>
        <taxon>Magnoliopsida</taxon>
        <taxon>eudicotyledons</taxon>
        <taxon>Gunneridae</taxon>
        <taxon>Pentapetalae</taxon>
        <taxon>asterids</taxon>
        <taxon>campanulids</taxon>
        <taxon>Asterales</taxon>
        <taxon>Asteraceae</taxon>
        <taxon>Asteroideae</taxon>
        <taxon>Anthemideae</taxon>
        <taxon>Anthemidinae</taxon>
        <taxon>Tanacetum</taxon>
    </lineage>
</organism>
<evidence type="ECO:0000256" key="3">
    <source>
        <dbReference type="SAM" id="MobiDB-lite"/>
    </source>
</evidence>
<feature type="compositionally biased region" description="Low complexity" evidence="3">
    <location>
        <begin position="1"/>
        <end position="14"/>
    </location>
</feature>
<feature type="compositionally biased region" description="Low complexity" evidence="3">
    <location>
        <begin position="2207"/>
        <end position="2226"/>
    </location>
</feature>
<dbReference type="PROSITE" id="PS50158">
    <property type="entry name" value="ZF_CCHC"/>
    <property type="match status" value="1"/>
</dbReference>
<evidence type="ECO:0000313" key="6">
    <source>
        <dbReference type="Proteomes" id="UP001151760"/>
    </source>
</evidence>
<evidence type="ECO:0000256" key="2">
    <source>
        <dbReference type="SAM" id="Coils"/>
    </source>
</evidence>
<feature type="compositionally biased region" description="Polar residues" evidence="3">
    <location>
        <begin position="2148"/>
        <end position="2158"/>
    </location>
</feature>
<feature type="compositionally biased region" description="Low complexity" evidence="3">
    <location>
        <begin position="2161"/>
        <end position="2180"/>
    </location>
</feature>
<dbReference type="InterPro" id="IPR036875">
    <property type="entry name" value="Znf_CCHC_sf"/>
</dbReference>
<dbReference type="InterPro" id="IPR012337">
    <property type="entry name" value="RNaseH-like_sf"/>
</dbReference>
<feature type="coiled-coil region" evidence="2">
    <location>
        <begin position="1587"/>
        <end position="1614"/>
    </location>
</feature>
<dbReference type="InterPro" id="IPR036397">
    <property type="entry name" value="RNaseH_sf"/>
</dbReference>
<dbReference type="InterPro" id="IPR001878">
    <property type="entry name" value="Znf_CCHC"/>
</dbReference>
<sequence>MSTSNNSTNSNQQTLADSGANERPPMLEKGNYIPWESRFRRFLDNKLEDGERMWNSIQNGPYQRPMVVDPTNPTVPILEPVNAKEMWERIKRLMHGSEITTHVRHLRLMDEFDKFAAKEGESLDSVHERLTTLVNIMDRNNVRPIPVAINTKFLNCLQPEWSKYVTMVRHNQTGSAVSYDVLYDSLVQFEPHVLASRAKKAAKNHDPLALIAHSNASSSHSHANSSYSPQPYYVTHPPSVVDYDDEYQGELQGDSQEDKLTTAMMLLARVISQKFSTPTNNRYGGNVNKNAGRNITQGFNTRNAGDESNQIIQRVPRTESTPGKANVQCYNCNEKGHYARECQKPKVHDAKYFREQMLLAMKDEAGSNLSNEENDFMLDTSYGEDLEELTATVHASSKVHEQVSHGKRQTIIQTTDDDQIDSNIIFDDPFVENNGGTSEHDSTAHDEYREIQMLAYNVQREAENQKRLNNELKQQKDLLQRELETFKDRVKTFESKTIQYSTYKETCDELERELRNDKDTIDRLVKEKEKMQNDFLKVENEKIIIQHETQLEKKAFKEREDRYLDDILDLEEKLSSHDRIVYKMGQSIQTIHMLGKKPNKVYDPFLKAGLGYTNPERLKKAIAAQPKMYDGDLIHSNKLVIHSTDSEETLEDAEESQNKMRHKMVQIDYEKLNALYETFVPQQELSAEQTYFSIPSTSDNGSKSKDVPSESPGPKMPKESRLLKMIDTLGDTIVGFQTRINKTFLQDTERRWLSDSQNELREFYKTDVIPMSRSLYKTLSEIKEELIEEVQEMLNIFETMEQKVNEKSPTEILLQNEIDRLLEVSLTSEIRDCVLLSVEQQKHELLKVELEKSSSDSRDIQANLLKRIKILENDFQRSQAQSIAFELKLQHQKEKMACDVSWKAKLSTLHDENVLLKHQVESTVKERENLSTVLASCQNSTLCVSKYSVSELSSCAGSELSPASYLLLQMGTFWETLAEGTEGGPHLGPERPRVYSDLSPEDKERYNADIRATNILLQGLPKDIYSLINHYTDAKDIWDNVKMLLEVVKLNRGLRDSNYDQLYAYLKQHEAHANENKMMLDRFTQHTVDPLALMSNVSHQQHYSQSSTTPPSTYVPPHFADNTQLDSGLSSTDNLIENLTNTLALLTQSYKTYLPQTNNQLRTSSNTQNHATFQDRKVVVQNVQGRHNRGQVNNARGRGAAGYGGAQNRVRNANPGQARQIKCYNYNSIGHIARNYTQPKRPQNFEYFKDKMLMMQGQETGVSLDEEQLLFLTGGQDNAIDEDVDEQPVQDLALNVDNMFQADEAINHPSDPVYDEAGPSYDSDILSKVHDHDHYQDVVCEHHEEHEIHDDVQQTYVVDSHADYTSDSNMILYDQYVKDNAVPVVQSNVSSVPNDAYMMIFNDMHEPHAQYVSDTTRNTIVDNSLTAKLATYKEQVELYERRARFELTKREQKIDEQLRIVITDQFEKTCKKRITPTGLTEGERGFEQTKECYLIEVIPFFKTLKEHFEGIQKALTKEIKEMKYIFEELEAEVDQNVVNRKHDEIERKNLLIAHDNSIADCLSKEVFYVATNYELNVSRFTKMHDAHTIVEARCLELEAELSNLRDKIQKDNHNELVKRFSNLEAPTPLIRKKQVTFDEQCDTSNSNTYKHVKQQNTQKTNVHVPPSIVSTQNTNASGSQPRSNTKKNRISPAKGVNKKKVEEHPRTNKSNLRTTNRVDSSSSSKRTVINSNSDSVCQTCNKCLISANHDVCVVDYLQSVKASYTIHNIHNVVRKVKQVWKPIQVRQVWKLTSKVLTSVGHQWRPTGIFVKKFIGTVRFGNDHFGAIMGYRDYVIGDSVISKVYYVEGLGHNLFSVGQFCDSDLEVAFRKHSYMMKSSPICLLSKASKNKSWLWHHRLNHLNFGTINDLARKDLLRGLPRLKFEKDHLCSACKLRKSKKHTHKPKPENINLEVLNTLHMDLCGPMRVQIINGKKYILVIVDDYSRFTWVKFLRSKDETPELVHDKKSDLTFFRVFGALCYPTNDSEYLGKLQPTVDIGIFVGYAPSWKGYRIYNQRTRRIMETIHVQFDELTEQLAPVQLSTRPAPIFLTHGQIKFRASTKPFLHTYVPPTNKELEILFQPMFDEYMEPPRVERPVSPAPAVSVPVNSAGTPSSTTIDQDAPSPSHSPSSSALQSPSLHQGVAAESTLMEDNPFAPVDNHPFINVFAPEPSSEASSSGDLSSAESPYVSQTLHHLGKWSKDHPLDNIIGNPSRPVSTRKQLATDALWCLYNSVLSKVEPKNFKSAITEDCWFQAMQDEIYKFN</sequence>
<dbReference type="Proteomes" id="UP001151760">
    <property type="component" value="Unassembled WGS sequence"/>
</dbReference>
<dbReference type="Pfam" id="PF25597">
    <property type="entry name" value="SH3_retrovirus"/>
    <property type="match status" value="1"/>
</dbReference>
<dbReference type="EMBL" id="BQNB010020072">
    <property type="protein sequence ID" value="GJT92038.1"/>
    <property type="molecule type" value="Genomic_DNA"/>
</dbReference>
<evidence type="ECO:0000256" key="1">
    <source>
        <dbReference type="PROSITE-ProRule" id="PRU00047"/>
    </source>
</evidence>
<gene>
    <name evidence="5" type="ORF">Tco_1080883</name>
</gene>
<name>A0ABQ5HW04_9ASTR</name>
<feature type="region of interest" description="Disordered" evidence="3">
    <location>
        <begin position="2205"/>
        <end position="2226"/>
    </location>
</feature>
<keyword evidence="6" id="KW-1185">Reference proteome</keyword>
<evidence type="ECO:0000313" key="5">
    <source>
        <dbReference type="EMBL" id="GJT92038.1"/>
    </source>
</evidence>
<dbReference type="InterPro" id="IPR039537">
    <property type="entry name" value="Retrotran_Ty1/copia-like"/>
</dbReference>
<dbReference type="PANTHER" id="PTHR42648:SF18">
    <property type="entry name" value="RETROTRANSPOSON, UNCLASSIFIED-LIKE PROTEIN"/>
    <property type="match status" value="1"/>
</dbReference>
<dbReference type="InterPro" id="IPR057670">
    <property type="entry name" value="SH3_retrovirus"/>
</dbReference>
<feature type="region of interest" description="Disordered" evidence="3">
    <location>
        <begin position="1"/>
        <end position="29"/>
    </location>
</feature>
<feature type="region of interest" description="Disordered" evidence="3">
    <location>
        <begin position="693"/>
        <end position="719"/>
    </location>
</feature>
<dbReference type="Pfam" id="PF13976">
    <property type="entry name" value="gag_pre-integrs"/>
    <property type="match status" value="1"/>
</dbReference>
<dbReference type="SUPFAM" id="SSF53098">
    <property type="entry name" value="Ribonuclease H-like"/>
    <property type="match status" value="1"/>
</dbReference>
<reference evidence="5" key="2">
    <citation type="submission" date="2022-01" db="EMBL/GenBank/DDBJ databases">
        <authorList>
            <person name="Yamashiro T."/>
            <person name="Shiraishi A."/>
            <person name="Satake H."/>
            <person name="Nakayama K."/>
        </authorList>
    </citation>
    <scope>NUCLEOTIDE SEQUENCE</scope>
</reference>
<keyword evidence="1" id="KW-0479">Metal-binding</keyword>
<dbReference type="InterPro" id="IPR025724">
    <property type="entry name" value="GAG-pre-integrase_dom"/>
</dbReference>
<keyword evidence="2" id="KW-0175">Coiled coil</keyword>
<feature type="region of interest" description="Disordered" evidence="3">
    <location>
        <begin position="2130"/>
        <end position="2180"/>
    </location>
</feature>
<feature type="coiled-coil region" evidence="2">
    <location>
        <begin position="776"/>
        <end position="803"/>
    </location>
</feature>
<feature type="compositionally biased region" description="Polar residues" evidence="3">
    <location>
        <begin position="1668"/>
        <end position="1683"/>
    </location>
</feature>
<feature type="compositionally biased region" description="Low complexity" evidence="3">
    <location>
        <begin position="2135"/>
        <end position="2146"/>
    </location>
</feature>
<proteinExistence type="predicted"/>
<reference evidence="5" key="1">
    <citation type="journal article" date="2022" name="Int. J. Mol. Sci.">
        <title>Draft Genome of Tanacetum Coccineum: Genomic Comparison of Closely Related Tanacetum-Family Plants.</title>
        <authorList>
            <person name="Yamashiro T."/>
            <person name="Shiraishi A."/>
            <person name="Nakayama K."/>
            <person name="Satake H."/>
        </authorList>
    </citation>
    <scope>NUCLEOTIDE SEQUENCE</scope>
</reference>
<feature type="region of interest" description="Disordered" evidence="3">
    <location>
        <begin position="1642"/>
        <end position="1729"/>
    </location>
</feature>
<feature type="region of interest" description="Disordered" evidence="3">
    <location>
        <begin position="1189"/>
        <end position="1211"/>
    </location>
</feature>
<dbReference type="SUPFAM" id="SSF57756">
    <property type="entry name" value="Retrovirus zinc finger-like domains"/>
    <property type="match status" value="1"/>
</dbReference>
<dbReference type="Gene3D" id="3.30.420.10">
    <property type="entry name" value="Ribonuclease H-like superfamily/Ribonuclease H"/>
    <property type="match status" value="1"/>
</dbReference>
<keyword evidence="1" id="KW-0862">Zinc</keyword>
<dbReference type="SMART" id="SM00343">
    <property type="entry name" value="ZnF_C2HC"/>
    <property type="match status" value="2"/>
</dbReference>
<dbReference type="Gene3D" id="4.10.60.10">
    <property type="entry name" value="Zinc finger, CCHC-type"/>
    <property type="match status" value="1"/>
</dbReference>
<protein>
    <submittedName>
        <fullName evidence="5">Retrovirus-related pol polyprotein from transposon TNT 1-94</fullName>
    </submittedName>
</protein>
<feature type="compositionally biased region" description="Polar residues" evidence="3">
    <location>
        <begin position="1642"/>
        <end position="1661"/>
    </location>
</feature>
<dbReference type="Pfam" id="PF00098">
    <property type="entry name" value="zf-CCHC"/>
    <property type="match status" value="1"/>
</dbReference>
<feature type="compositionally biased region" description="Polar residues" evidence="3">
    <location>
        <begin position="1708"/>
        <end position="1729"/>
    </location>
</feature>
<accession>A0ABQ5HW04</accession>